<organism evidence="2 3">
    <name type="scientific">Turnera subulata</name>
    <dbReference type="NCBI Taxonomy" id="218843"/>
    <lineage>
        <taxon>Eukaryota</taxon>
        <taxon>Viridiplantae</taxon>
        <taxon>Streptophyta</taxon>
        <taxon>Embryophyta</taxon>
        <taxon>Tracheophyta</taxon>
        <taxon>Spermatophyta</taxon>
        <taxon>Magnoliopsida</taxon>
        <taxon>eudicotyledons</taxon>
        <taxon>Gunneridae</taxon>
        <taxon>Pentapetalae</taxon>
        <taxon>rosids</taxon>
        <taxon>fabids</taxon>
        <taxon>Malpighiales</taxon>
        <taxon>Passifloraceae</taxon>
        <taxon>Turnera</taxon>
    </lineage>
</organism>
<accession>A0A9Q0J1N7</accession>
<reference evidence="2" key="1">
    <citation type="submission" date="2022-02" db="EMBL/GenBank/DDBJ databases">
        <authorList>
            <person name="Henning P.M."/>
            <person name="McCubbin A.G."/>
            <person name="Shore J.S."/>
        </authorList>
    </citation>
    <scope>NUCLEOTIDE SEQUENCE</scope>
    <source>
        <strain evidence="2">F60SS</strain>
        <tissue evidence="2">Leaves</tissue>
    </source>
</reference>
<feature type="region of interest" description="Disordered" evidence="1">
    <location>
        <begin position="165"/>
        <end position="259"/>
    </location>
</feature>
<dbReference type="Proteomes" id="UP001141552">
    <property type="component" value="Unassembled WGS sequence"/>
</dbReference>
<dbReference type="OrthoDB" id="1673143at2759"/>
<name>A0A9Q0J1N7_9ROSI</name>
<feature type="compositionally biased region" description="Basic and acidic residues" evidence="1">
    <location>
        <begin position="220"/>
        <end position="229"/>
    </location>
</feature>
<evidence type="ECO:0008006" key="4">
    <source>
        <dbReference type="Google" id="ProtNLM"/>
    </source>
</evidence>
<evidence type="ECO:0000313" key="3">
    <source>
        <dbReference type="Proteomes" id="UP001141552"/>
    </source>
</evidence>
<evidence type="ECO:0000256" key="1">
    <source>
        <dbReference type="SAM" id="MobiDB-lite"/>
    </source>
</evidence>
<comment type="caution">
    <text evidence="2">The sequence shown here is derived from an EMBL/GenBank/DDBJ whole genome shotgun (WGS) entry which is preliminary data.</text>
</comment>
<sequence>MPLGVVSELLYSTDSEVSRIIPLGGVSFLVQFNSAEKRDALINRRVDVISKSLEIFRPWKKGDSAFNRLYWLLVKGVPPHVWTEDFFRVIVSCVGTMVDWSSQSSSRTRMDVAEILILTDKNAFINKVLSVKIGEANYEVALFESQFDPLDWSWPNLGQKLKSFEDNSSQDVADTSSKPDNSPVQQSSGGDPSILAACPLSEDSRNDSTSSEDPFLLRPIIERTNKESETSNMSTKLSSHGPKLHHCTLTSIPHRSDLE</sequence>
<dbReference type="PANTHER" id="PTHR34427:SF5">
    <property type="entry name" value="DUF4283 DOMAIN-CONTAINING PROTEIN"/>
    <property type="match status" value="1"/>
</dbReference>
<dbReference type="EMBL" id="JAKUCV010007190">
    <property type="protein sequence ID" value="KAJ4824430.1"/>
    <property type="molecule type" value="Genomic_DNA"/>
</dbReference>
<reference evidence="2" key="2">
    <citation type="journal article" date="2023" name="Plants (Basel)">
        <title>Annotation of the Turnera subulata (Passifloraceae) Draft Genome Reveals the S-Locus Evolved after the Divergence of Turneroideae from Passifloroideae in a Stepwise Manner.</title>
        <authorList>
            <person name="Henning P.M."/>
            <person name="Roalson E.H."/>
            <person name="Mir W."/>
            <person name="McCubbin A.G."/>
            <person name="Shore J.S."/>
        </authorList>
    </citation>
    <scope>NUCLEOTIDE SEQUENCE</scope>
    <source>
        <strain evidence="2">F60SS</strain>
    </source>
</reference>
<proteinExistence type="predicted"/>
<feature type="compositionally biased region" description="Polar residues" evidence="1">
    <location>
        <begin position="166"/>
        <end position="190"/>
    </location>
</feature>
<dbReference type="AlphaFoldDB" id="A0A9Q0J1N7"/>
<keyword evidence="3" id="KW-1185">Reference proteome</keyword>
<evidence type="ECO:0000313" key="2">
    <source>
        <dbReference type="EMBL" id="KAJ4824430.1"/>
    </source>
</evidence>
<gene>
    <name evidence="2" type="ORF">Tsubulata_044224</name>
</gene>
<dbReference type="PANTHER" id="PTHR34427">
    <property type="entry name" value="DUF4283 DOMAIN PROTEIN"/>
    <property type="match status" value="1"/>
</dbReference>
<protein>
    <recommendedName>
        <fullName evidence="4">DUF4283 domain-containing protein</fullName>
    </recommendedName>
</protein>